<evidence type="ECO:0000313" key="3">
    <source>
        <dbReference type="EMBL" id="KQJ82555.1"/>
    </source>
</evidence>
<evidence type="ECO:0000313" key="4">
    <source>
        <dbReference type="EnsemblPlants" id="KQJ82555"/>
    </source>
</evidence>
<dbReference type="Pfam" id="PF12776">
    <property type="entry name" value="Myb_DNA-bind_3"/>
    <property type="match status" value="1"/>
</dbReference>
<dbReference type="InParanoid" id="A0A0Q3H335"/>
<reference evidence="3 4" key="1">
    <citation type="journal article" date="2010" name="Nature">
        <title>Genome sequencing and analysis of the model grass Brachypodium distachyon.</title>
        <authorList>
            <consortium name="International Brachypodium Initiative"/>
        </authorList>
    </citation>
    <scope>NUCLEOTIDE SEQUENCE [LARGE SCALE GENOMIC DNA]</scope>
    <source>
        <strain evidence="3 4">Bd21</strain>
    </source>
</reference>
<gene>
    <name evidence="3" type="ORF">BRADI_5g09645v3</name>
</gene>
<reference evidence="4" key="3">
    <citation type="submission" date="2018-08" db="UniProtKB">
        <authorList>
            <consortium name="EnsemblPlants"/>
        </authorList>
    </citation>
    <scope>IDENTIFICATION</scope>
    <source>
        <strain evidence="4">cv. Bd21</strain>
    </source>
</reference>
<dbReference type="OrthoDB" id="651046at2759"/>
<dbReference type="PANTHER" id="PTHR46929:SF15">
    <property type="entry name" value="MYB_SANT-LIKE DOMAIN-CONTAINING PROTEIN"/>
    <property type="match status" value="1"/>
</dbReference>
<dbReference type="EnsemblPlants" id="KQJ82555">
    <property type="protein sequence ID" value="KQJ82555"/>
    <property type="gene ID" value="BRADI_5g09645v3"/>
</dbReference>
<evidence type="ECO:0000256" key="1">
    <source>
        <dbReference type="SAM" id="MobiDB-lite"/>
    </source>
</evidence>
<dbReference type="InterPro" id="IPR024752">
    <property type="entry name" value="Myb/SANT-like_dom"/>
</dbReference>
<sequence length="218" mass="24694">MAEAGGKKFSRNYVQWTPEMDHALLDVLVEHHNNGDHAQNGWKAHVYNNAIKDVREKCGVDVTKEKIVSRCKTFDKHYDILSKILAQANEKAAIYKNKVIYNWHEICIVYSEDKANGEGARTGSETEVDPTPQENAMSSEMKTSFNDALKTTEPLTIPQGPPTSEILAALNMIPRLSGPDKLRSYSRLIQSERKFRALMDLSMDERKEWLLLMLADGV</sequence>
<dbReference type="Proteomes" id="UP000008810">
    <property type="component" value="Chromosome 5"/>
</dbReference>
<feature type="region of interest" description="Disordered" evidence="1">
    <location>
        <begin position="118"/>
        <end position="139"/>
    </location>
</feature>
<dbReference type="AlphaFoldDB" id="A0A0Q3H335"/>
<accession>A0A0Q3H335</accession>
<feature type="domain" description="Myb/SANT-like" evidence="2">
    <location>
        <begin position="15"/>
        <end position="87"/>
    </location>
</feature>
<dbReference type="PANTHER" id="PTHR46929">
    <property type="entry name" value="EXPRESSED PROTEIN"/>
    <property type="match status" value="1"/>
</dbReference>
<organism evidence="3">
    <name type="scientific">Brachypodium distachyon</name>
    <name type="common">Purple false brome</name>
    <name type="synonym">Trachynia distachya</name>
    <dbReference type="NCBI Taxonomy" id="15368"/>
    <lineage>
        <taxon>Eukaryota</taxon>
        <taxon>Viridiplantae</taxon>
        <taxon>Streptophyta</taxon>
        <taxon>Embryophyta</taxon>
        <taxon>Tracheophyta</taxon>
        <taxon>Spermatophyta</taxon>
        <taxon>Magnoliopsida</taxon>
        <taxon>Liliopsida</taxon>
        <taxon>Poales</taxon>
        <taxon>Poaceae</taxon>
        <taxon>BOP clade</taxon>
        <taxon>Pooideae</taxon>
        <taxon>Stipodae</taxon>
        <taxon>Brachypodieae</taxon>
        <taxon>Brachypodium</taxon>
    </lineage>
</organism>
<name>A0A0Q3H335_BRADI</name>
<dbReference type="Gramene" id="KQJ82555">
    <property type="protein sequence ID" value="KQJ82555"/>
    <property type="gene ID" value="BRADI_5g09645v3"/>
</dbReference>
<dbReference type="EMBL" id="CM000884">
    <property type="protein sequence ID" value="KQJ82555.1"/>
    <property type="molecule type" value="Genomic_DNA"/>
</dbReference>
<reference evidence="3" key="2">
    <citation type="submission" date="2017-06" db="EMBL/GenBank/DDBJ databases">
        <title>WGS assembly of Brachypodium distachyon.</title>
        <authorList>
            <consortium name="The International Brachypodium Initiative"/>
            <person name="Lucas S."/>
            <person name="Harmon-Smith M."/>
            <person name="Lail K."/>
            <person name="Tice H."/>
            <person name="Grimwood J."/>
            <person name="Bruce D."/>
            <person name="Barry K."/>
            <person name="Shu S."/>
            <person name="Lindquist E."/>
            <person name="Wang M."/>
            <person name="Pitluck S."/>
            <person name="Vogel J.P."/>
            <person name="Garvin D.F."/>
            <person name="Mockler T.C."/>
            <person name="Schmutz J."/>
            <person name="Rokhsar D."/>
            <person name="Bevan M.W."/>
        </authorList>
    </citation>
    <scope>NUCLEOTIDE SEQUENCE</scope>
    <source>
        <strain evidence="3">Bd21</strain>
    </source>
</reference>
<proteinExistence type="predicted"/>
<evidence type="ECO:0000259" key="2">
    <source>
        <dbReference type="Pfam" id="PF12776"/>
    </source>
</evidence>
<evidence type="ECO:0000313" key="5">
    <source>
        <dbReference type="Proteomes" id="UP000008810"/>
    </source>
</evidence>
<keyword evidence="5" id="KW-1185">Reference proteome</keyword>
<protein>
    <recommendedName>
        <fullName evidence="2">Myb/SANT-like domain-containing protein</fullName>
    </recommendedName>
</protein>